<feature type="chain" id="PRO_5041665929" evidence="4">
    <location>
        <begin position="18"/>
        <end position="468"/>
    </location>
</feature>
<dbReference type="Proteomes" id="UP001186944">
    <property type="component" value="Unassembled WGS sequence"/>
</dbReference>
<dbReference type="PANTHER" id="PTHR24369">
    <property type="entry name" value="ANTIGEN BSP, PUTATIVE-RELATED"/>
    <property type="match status" value="1"/>
</dbReference>
<keyword evidence="2 4" id="KW-0732">Signal</keyword>
<dbReference type="GO" id="GO:0005886">
    <property type="term" value="C:plasma membrane"/>
    <property type="evidence" value="ECO:0007669"/>
    <property type="project" value="TreeGrafter"/>
</dbReference>
<dbReference type="Pfam" id="PF13306">
    <property type="entry name" value="LRR_5"/>
    <property type="match status" value="1"/>
</dbReference>
<dbReference type="InterPro" id="IPR003591">
    <property type="entry name" value="Leu-rich_rpt_typical-subtyp"/>
</dbReference>
<dbReference type="Gene3D" id="3.80.10.10">
    <property type="entry name" value="Ribonuclease Inhibitor"/>
    <property type="match status" value="3"/>
</dbReference>
<name>A0AA88YBV9_PINIB</name>
<sequence>MLILIIQIFILCDVIMGQCSVPQCTCLNGYVDCSGRKLTNVPSFPTNMVFYSTYQTLDLSNNNLTVLRNGDFNQAPFKKILLRNNHIRSIDAHGFHGAANTLIELDLSNNELHYLPVALSELESIKKLDVSGNPIEYGHNFNESVMKSIGDTILEFSFGGSSLSSWPRSLKHFPLLQSLTLDGTSDRLTIVPPDGFHGFTTTILKLNIRNTKLIGVPLGISRLRNLRELHFDNNPYVGDRGILVQSFPTGAASNLHTMSLNGDNLTKLPVVLRYLPSLRNLSMDNNPLHFINDNEFGELRTINYLSMKNCSFPRIPAALSDFTFLQELDLSYNHIATIDENDLEDLRFLEHLTISNNEVKYISQDAFGRVPRLKSVNFTNTNLTSVPRGIGRVWPCMEDVHVENNPIDCMCETLVWLRDYRDQCRIDGYPVQIHGKCDTIYDDIEHYIQVFIPHCPEYKEIHGIPPYN</sequence>
<dbReference type="AlphaFoldDB" id="A0AA88YBV9"/>
<dbReference type="SMART" id="SM00369">
    <property type="entry name" value="LRR_TYP"/>
    <property type="match status" value="7"/>
</dbReference>
<dbReference type="SUPFAM" id="SSF52047">
    <property type="entry name" value="RNI-like"/>
    <property type="match status" value="1"/>
</dbReference>
<evidence type="ECO:0000256" key="2">
    <source>
        <dbReference type="ARBA" id="ARBA00022729"/>
    </source>
</evidence>
<dbReference type="InterPro" id="IPR001611">
    <property type="entry name" value="Leu-rich_rpt"/>
</dbReference>
<accession>A0AA88YBV9</accession>
<evidence type="ECO:0000313" key="5">
    <source>
        <dbReference type="EMBL" id="KAK3096219.1"/>
    </source>
</evidence>
<keyword evidence="1" id="KW-0433">Leucine-rich repeat</keyword>
<evidence type="ECO:0000256" key="3">
    <source>
        <dbReference type="ARBA" id="ARBA00022737"/>
    </source>
</evidence>
<comment type="caution">
    <text evidence="5">The sequence shown here is derived from an EMBL/GenBank/DDBJ whole genome shotgun (WGS) entry which is preliminary data.</text>
</comment>
<dbReference type="PROSITE" id="PS51450">
    <property type="entry name" value="LRR"/>
    <property type="match status" value="1"/>
</dbReference>
<protein>
    <submittedName>
        <fullName evidence="5">Uncharacterized protein</fullName>
    </submittedName>
</protein>
<gene>
    <name evidence="5" type="ORF">FSP39_024584</name>
</gene>
<dbReference type="PANTHER" id="PTHR24369:SF210">
    <property type="entry name" value="CHAOPTIN-RELATED"/>
    <property type="match status" value="1"/>
</dbReference>
<proteinExistence type="predicted"/>
<evidence type="ECO:0000256" key="1">
    <source>
        <dbReference type="ARBA" id="ARBA00022614"/>
    </source>
</evidence>
<evidence type="ECO:0000313" key="6">
    <source>
        <dbReference type="Proteomes" id="UP001186944"/>
    </source>
</evidence>
<organism evidence="5 6">
    <name type="scientific">Pinctada imbricata</name>
    <name type="common">Atlantic pearl-oyster</name>
    <name type="synonym">Pinctada martensii</name>
    <dbReference type="NCBI Taxonomy" id="66713"/>
    <lineage>
        <taxon>Eukaryota</taxon>
        <taxon>Metazoa</taxon>
        <taxon>Spiralia</taxon>
        <taxon>Lophotrochozoa</taxon>
        <taxon>Mollusca</taxon>
        <taxon>Bivalvia</taxon>
        <taxon>Autobranchia</taxon>
        <taxon>Pteriomorphia</taxon>
        <taxon>Pterioida</taxon>
        <taxon>Pterioidea</taxon>
        <taxon>Pteriidae</taxon>
        <taxon>Pinctada</taxon>
    </lineage>
</organism>
<keyword evidence="6" id="KW-1185">Reference proteome</keyword>
<dbReference type="InterPro" id="IPR032675">
    <property type="entry name" value="LRR_dom_sf"/>
</dbReference>
<reference evidence="5" key="1">
    <citation type="submission" date="2019-08" db="EMBL/GenBank/DDBJ databases">
        <title>The improved chromosome-level genome for the pearl oyster Pinctada fucata martensii using PacBio sequencing and Hi-C.</title>
        <authorList>
            <person name="Zheng Z."/>
        </authorList>
    </citation>
    <scope>NUCLEOTIDE SEQUENCE</scope>
    <source>
        <strain evidence="5">ZZ-2019</strain>
        <tissue evidence="5">Adductor muscle</tissue>
    </source>
</reference>
<dbReference type="InterPro" id="IPR026906">
    <property type="entry name" value="LRR_5"/>
</dbReference>
<evidence type="ECO:0000256" key="4">
    <source>
        <dbReference type="SAM" id="SignalP"/>
    </source>
</evidence>
<dbReference type="Pfam" id="PF13855">
    <property type="entry name" value="LRR_8"/>
    <property type="match status" value="1"/>
</dbReference>
<feature type="signal peptide" evidence="4">
    <location>
        <begin position="1"/>
        <end position="17"/>
    </location>
</feature>
<keyword evidence="3" id="KW-0677">Repeat</keyword>
<dbReference type="EMBL" id="VSWD01000008">
    <property type="protein sequence ID" value="KAK3096219.1"/>
    <property type="molecule type" value="Genomic_DNA"/>
</dbReference>
<dbReference type="InterPro" id="IPR050541">
    <property type="entry name" value="LRR_TM_domain-containing"/>
</dbReference>